<evidence type="ECO:0000313" key="2">
    <source>
        <dbReference type="Proteomes" id="UP000677082"/>
    </source>
</evidence>
<keyword evidence="2" id="KW-1185">Reference proteome</keyword>
<name>A0A919W7T7_9ACTN</name>
<reference evidence="1 2" key="1">
    <citation type="submission" date="2021-03" db="EMBL/GenBank/DDBJ databases">
        <title>Whole genome shotgun sequence of Actinoplanes toevensis NBRC 105298.</title>
        <authorList>
            <person name="Komaki H."/>
            <person name="Tamura T."/>
        </authorList>
    </citation>
    <scope>NUCLEOTIDE SEQUENCE [LARGE SCALE GENOMIC DNA]</scope>
    <source>
        <strain evidence="1 2">NBRC 105298</strain>
    </source>
</reference>
<dbReference type="AlphaFoldDB" id="A0A919W7T7"/>
<evidence type="ECO:0000313" key="1">
    <source>
        <dbReference type="EMBL" id="GIM90321.1"/>
    </source>
</evidence>
<gene>
    <name evidence="1" type="ORF">Ato02nite_021140</name>
</gene>
<dbReference type="EMBL" id="BOQN01000026">
    <property type="protein sequence ID" value="GIM90321.1"/>
    <property type="molecule type" value="Genomic_DNA"/>
</dbReference>
<accession>A0A919W7T7</accession>
<dbReference type="RefSeq" id="WP_213006255.1">
    <property type="nucleotide sequence ID" value="NZ_BOQN01000026.1"/>
</dbReference>
<protein>
    <submittedName>
        <fullName evidence="1">Uncharacterized protein</fullName>
    </submittedName>
</protein>
<dbReference type="Proteomes" id="UP000677082">
    <property type="component" value="Unassembled WGS sequence"/>
</dbReference>
<proteinExistence type="predicted"/>
<sequence length="96" mass="10291">MTAIEFRVNEVFDIPARGGLIAVVVTLNGDFVGVPRLRDVTTGQPVHVLGVDHPTPRTRRTGETILVIDRADADLVAVGRVWAGEARAAATPPPER</sequence>
<organism evidence="1 2">
    <name type="scientific">Paractinoplanes toevensis</name>
    <dbReference type="NCBI Taxonomy" id="571911"/>
    <lineage>
        <taxon>Bacteria</taxon>
        <taxon>Bacillati</taxon>
        <taxon>Actinomycetota</taxon>
        <taxon>Actinomycetes</taxon>
        <taxon>Micromonosporales</taxon>
        <taxon>Micromonosporaceae</taxon>
        <taxon>Paractinoplanes</taxon>
    </lineage>
</organism>
<comment type="caution">
    <text evidence="1">The sequence shown here is derived from an EMBL/GenBank/DDBJ whole genome shotgun (WGS) entry which is preliminary data.</text>
</comment>